<reference evidence="9 11" key="1">
    <citation type="journal article" date="2020" name="Access Microbiol">
        <title>Isolation and genome sequencing of Staphylococcus schleiferi subspecies coagulans from Antarctic seals.</title>
        <authorList>
            <person name="Foster G."/>
            <person name="Robb A."/>
            <person name="Paterson G.K."/>
        </authorList>
    </citation>
    <scope>NUCLEOTIDE SEQUENCE [LARGE SCALE GENOMIC DNA]</scope>
    <source>
        <strain evidence="9 11">M615/02/4</strain>
    </source>
</reference>
<dbReference type="PROSITE" id="PS51352">
    <property type="entry name" value="THIOREDOXIN_2"/>
    <property type="match status" value="1"/>
</dbReference>
<evidence type="ECO:0000313" key="10">
    <source>
        <dbReference type="EMBL" id="MDR5603295.1"/>
    </source>
</evidence>
<keyword evidence="3" id="KW-0735">Signal-anchor</keyword>
<dbReference type="GO" id="GO:0016209">
    <property type="term" value="F:antioxidant activity"/>
    <property type="evidence" value="ECO:0007669"/>
    <property type="project" value="InterPro"/>
</dbReference>
<keyword evidence="2" id="KW-0201">Cytochrome c-type biogenesis</keyword>
<keyword evidence="3" id="KW-0812">Transmembrane</keyword>
<evidence type="ECO:0000256" key="1">
    <source>
        <dbReference type="ARBA" id="ARBA00004196"/>
    </source>
</evidence>
<dbReference type="GO" id="GO:0017004">
    <property type="term" value="P:cytochrome complex assembly"/>
    <property type="evidence" value="ECO:0007669"/>
    <property type="project" value="UniProtKB-KW"/>
</dbReference>
<evidence type="ECO:0000256" key="2">
    <source>
        <dbReference type="ARBA" id="ARBA00022748"/>
    </source>
</evidence>
<dbReference type="PANTHER" id="PTHR42852">
    <property type="entry name" value="THIOL:DISULFIDE INTERCHANGE PROTEIN DSBE"/>
    <property type="match status" value="1"/>
</dbReference>
<dbReference type="GeneID" id="72413385"/>
<keyword evidence="6" id="KW-0676">Redox-active center</keyword>
<comment type="caution">
    <text evidence="9">The sequence shown here is derived from an EMBL/GenBank/DDBJ whole genome shotgun (WGS) entry which is preliminary data.</text>
</comment>
<comment type="subcellular location">
    <subcellularLocation>
        <location evidence="1">Cell envelope</location>
    </subcellularLocation>
</comment>
<dbReference type="PANTHER" id="PTHR42852:SF6">
    <property type="entry name" value="THIOL:DISULFIDE INTERCHANGE PROTEIN DSBE"/>
    <property type="match status" value="1"/>
</dbReference>
<dbReference type="Proteomes" id="UP001255050">
    <property type="component" value="Unassembled WGS sequence"/>
</dbReference>
<evidence type="ECO:0000256" key="7">
    <source>
        <dbReference type="PIRSR" id="PIRSR000239-1"/>
    </source>
</evidence>
<evidence type="ECO:0000259" key="8">
    <source>
        <dbReference type="PROSITE" id="PS51352"/>
    </source>
</evidence>
<keyword evidence="5" id="KW-1015">Disulfide bond</keyword>
<dbReference type="InterPro" id="IPR036249">
    <property type="entry name" value="Thioredoxin-like_sf"/>
</dbReference>
<evidence type="ECO:0000256" key="5">
    <source>
        <dbReference type="ARBA" id="ARBA00023157"/>
    </source>
</evidence>
<evidence type="ECO:0000313" key="9">
    <source>
        <dbReference type="EMBL" id="MBA8776828.1"/>
    </source>
</evidence>
<dbReference type="RefSeq" id="WP_165546045.1">
    <property type="nucleotide sequence ID" value="NZ_CP092966.1"/>
</dbReference>
<dbReference type="InterPro" id="IPR050553">
    <property type="entry name" value="Thioredoxin_ResA/DsbE_sf"/>
</dbReference>
<dbReference type="GO" id="GO:0030313">
    <property type="term" value="C:cell envelope"/>
    <property type="evidence" value="ECO:0007669"/>
    <property type="project" value="UniProtKB-SubCell"/>
</dbReference>
<dbReference type="InterPro" id="IPR013766">
    <property type="entry name" value="Thioredoxin_domain"/>
</dbReference>
<accession>A0A9X1EAR6</accession>
<organism evidence="9 11">
    <name type="scientific">Staphylococcus coagulans</name>
    <dbReference type="NCBI Taxonomy" id="74706"/>
    <lineage>
        <taxon>Bacteria</taxon>
        <taxon>Bacillati</taxon>
        <taxon>Bacillota</taxon>
        <taxon>Bacilli</taxon>
        <taxon>Bacillales</taxon>
        <taxon>Staphylococcaceae</taxon>
        <taxon>Staphylococcus</taxon>
    </lineage>
</organism>
<reference evidence="10 12" key="2">
    <citation type="submission" date="2023-08" db="EMBL/GenBank/DDBJ databases">
        <title>Whole genome sequencing of Staphylococcus coagulans NN-2474.</title>
        <authorList>
            <person name="Kropotov V.S."/>
            <person name="Boriskina E.V."/>
            <person name="Gordinskaya N.A."/>
            <person name="Shkurkina I.S."/>
            <person name="Kryazhev D.V."/>
            <person name="Alekseeva A.E."/>
            <person name="Makhova M.A."/>
        </authorList>
    </citation>
    <scope>NUCLEOTIDE SEQUENCE [LARGE SCALE GENOMIC DNA]</scope>
    <source>
        <strain evidence="10 12">NN-2474</strain>
    </source>
</reference>
<dbReference type="AlphaFoldDB" id="A0A9X1EAR6"/>
<evidence type="ECO:0000313" key="12">
    <source>
        <dbReference type="Proteomes" id="UP001255050"/>
    </source>
</evidence>
<proteinExistence type="predicted"/>
<dbReference type="Gene3D" id="3.40.30.10">
    <property type="entry name" value="Glutaredoxin"/>
    <property type="match status" value="1"/>
</dbReference>
<evidence type="ECO:0000313" key="11">
    <source>
        <dbReference type="Proteomes" id="UP000524893"/>
    </source>
</evidence>
<dbReference type="GO" id="GO:0016491">
    <property type="term" value="F:oxidoreductase activity"/>
    <property type="evidence" value="ECO:0007669"/>
    <property type="project" value="UniProtKB-KW"/>
</dbReference>
<evidence type="ECO:0000256" key="4">
    <source>
        <dbReference type="ARBA" id="ARBA00023002"/>
    </source>
</evidence>
<keyword evidence="4" id="KW-0560">Oxidoreductase</keyword>
<dbReference type="Proteomes" id="UP000524893">
    <property type="component" value="Unassembled WGS sequence"/>
</dbReference>
<feature type="active site" description="Cysteine sulfenic acid (-SOH) intermediate; for peroxidase activity" evidence="7">
    <location>
        <position position="50"/>
    </location>
</feature>
<dbReference type="Pfam" id="PF00578">
    <property type="entry name" value="AhpC-TSA"/>
    <property type="match status" value="1"/>
</dbReference>
<dbReference type="EMBL" id="JAVJGV010000032">
    <property type="protein sequence ID" value="MDR5603295.1"/>
    <property type="molecule type" value="Genomic_DNA"/>
</dbReference>
<protein>
    <submittedName>
        <fullName evidence="10">Peroxiredoxin family protein</fullName>
    </submittedName>
    <submittedName>
        <fullName evidence="9">Redoxin domain-containing protein</fullName>
    </submittedName>
</protein>
<keyword evidence="12" id="KW-1185">Reference proteome</keyword>
<dbReference type="SUPFAM" id="SSF52833">
    <property type="entry name" value="Thioredoxin-like"/>
    <property type="match status" value="1"/>
</dbReference>
<dbReference type="InterPro" id="IPR000866">
    <property type="entry name" value="AhpC/TSA"/>
</dbReference>
<evidence type="ECO:0000256" key="6">
    <source>
        <dbReference type="ARBA" id="ARBA00023284"/>
    </source>
</evidence>
<name>A0A9X1EAR6_9STAP</name>
<dbReference type="InterPro" id="IPR024706">
    <property type="entry name" value="Peroxiredoxin_AhpC-typ"/>
</dbReference>
<dbReference type="PIRSF" id="PIRSF000239">
    <property type="entry name" value="AHPC"/>
    <property type="match status" value="1"/>
</dbReference>
<gene>
    <name evidence="9" type="ORF">HR081_08060</name>
    <name evidence="10" type="ORF">RCO12_07570</name>
</gene>
<sequence>MTEFKLGAQMPNFELKATDDSTFNFHQFQQDHPNQWYFVINFRGSWCPVCMEELDQLIKNKGYFEGKDIKIILTSDDSAENLQKMVEEKSVPYPVLVDNDSKFADTYGVFKHPDDSIYDDHGSHNEPAYFLISEDNRLLYQQKQTNPFGRPTMTELRKTIQYIKKTYQSQS</sequence>
<feature type="domain" description="Thioredoxin" evidence="8">
    <location>
        <begin position="4"/>
        <end position="165"/>
    </location>
</feature>
<dbReference type="EMBL" id="JABTCN010000023">
    <property type="protein sequence ID" value="MBA8776828.1"/>
    <property type="molecule type" value="Genomic_DNA"/>
</dbReference>
<evidence type="ECO:0000256" key="3">
    <source>
        <dbReference type="ARBA" id="ARBA00022968"/>
    </source>
</evidence>